<dbReference type="EMBL" id="FNSH01000001">
    <property type="protein sequence ID" value="SEB65224.1"/>
    <property type="molecule type" value="Genomic_DNA"/>
</dbReference>
<proteinExistence type="predicted"/>
<dbReference type="AlphaFoldDB" id="A0AB38A6E8"/>
<dbReference type="RefSeq" id="WP_002563097.1">
    <property type="nucleotide sequence ID" value="NZ_CALJSN010000007.1"/>
</dbReference>
<keyword evidence="2" id="KW-0472">Membrane</keyword>
<sequence length="164" mass="18187">MSQDNSDMHTDQEFPLAENPFVDPQQNSASPASYNSAKDAATKDANIRHRSYVRPSNPHRTVDPVDDLAVDDAYAHAGHDSNYTAHTNSPLSGRAYRKSRNEMPQLRHDLPYGQYLSIPKGRRTIFSAHERRSRIGSAVITVLVVTGLAVLVAILWHFIGHTAA</sequence>
<protein>
    <submittedName>
        <fullName evidence="3">Uncharacterized protein</fullName>
    </submittedName>
</protein>
<evidence type="ECO:0000256" key="1">
    <source>
        <dbReference type="SAM" id="MobiDB-lite"/>
    </source>
</evidence>
<feature type="compositionally biased region" description="Basic and acidic residues" evidence="1">
    <location>
        <begin position="1"/>
        <end position="12"/>
    </location>
</feature>
<name>A0AB38A6E8_9ACTN</name>
<reference evidence="3 4" key="1">
    <citation type="submission" date="2016-10" db="EMBL/GenBank/DDBJ databases">
        <authorList>
            <person name="Varghese N."/>
            <person name="Submissions S."/>
        </authorList>
    </citation>
    <scope>NUCLEOTIDE SEQUENCE [LARGE SCALE GENOMIC DNA]</scope>
    <source>
        <strain evidence="3 4">DSM 20586</strain>
    </source>
</reference>
<keyword evidence="2" id="KW-0812">Transmembrane</keyword>
<evidence type="ECO:0000313" key="4">
    <source>
        <dbReference type="Proteomes" id="UP000183687"/>
    </source>
</evidence>
<accession>A0AB38A6E8</accession>
<feature type="transmembrane region" description="Helical" evidence="2">
    <location>
        <begin position="135"/>
        <end position="159"/>
    </location>
</feature>
<dbReference type="Proteomes" id="UP000183687">
    <property type="component" value="Unassembled WGS sequence"/>
</dbReference>
<keyword evidence="2" id="KW-1133">Transmembrane helix</keyword>
<feature type="region of interest" description="Disordered" evidence="1">
    <location>
        <begin position="1"/>
        <end position="98"/>
    </location>
</feature>
<evidence type="ECO:0000313" key="3">
    <source>
        <dbReference type="EMBL" id="SEB65224.1"/>
    </source>
</evidence>
<feature type="compositionally biased region" description="Polar residues" evidence="1">
    <location>
        <begin position="81"/>
        <end position="91"/>
    </location>
</feature>
<gene>
    <name evidence="3" type="ORF">SAMN04489746_0811</name>
</gene>
<organism evidence="3 4">
    <name type="scientific">Atopobium minutum</name>
    <dbReference type="NCBI Taxonomy" id="1381"/>
    <lineage>
        <taxon>Bacteria</taxon>
        <taxon>Bacillati</taxon>
        <taxon>Actinomycetota</taxon>
        <taxon>Coriobacteriia</taxon>
        <taxon>Coriobacteriales</taxon>
        <taxon>Atopobiaceae</taxon>
        <taxon>Atopobium</taxon>
    </lineage>
</organism>
<evidence type="ECO:0000256" key="2">
    <source>
        <dbReference type="SAM" id="Phobius"/>
    </source>
</evidence>
<feature type="compositionally biased region" description="Polar residues" evidence="1">
    <location>
        <begin position="24"/>
        <end position="36"/>
    </location>
</feature>
<comment type="caution">
    <text evidence="3">The sequence shown here is derived from an EMBL/GenBank/DDBJ whole genome shotgun (WGS) entry which is preliminary data.</text>
</comment>